<sequence length="79" mass="9033">MFIASGKHRFESDLGRRLFRKHTSNTRSRAYARHLSLNGILQQQGSYGGGQDLRAGLEVVWRRPSIRLPVSRVPDSVER</sequence>
<accession>A0A432ZZT1</accession>
<dbReference type="EMBL" id="RBNI01024865">
    <property type="protein sequence ID" value="RUO95899.1"/>
    <property type="molecule type" value="Genomic_DNA"/>
</dbReference>
<evidence type="ECO:0000313" key="1">
    <source>
        <dbReference type="EMBL" id="RUO95899.1"/>
    </source>
</evidence>
<evidence type="ECO:0000313" key="2">
    <source>
        <dbReference type="Proteomes" id="UP000268093"/>
    </source>
</evidence>
<comment type="caution">
    <text evidence="1">The sequence shown here is derived from an EMBL/GenBank/DDBJ whole genome shotgun (WGS) entry which is preliminary data.</text>
</comment>
<keyword evidence="2" id="KW-1185">Reference proteome</keyword>
<gene>
    <name evidence="1" type="ORF">BC936DRAFT_142991</name>
</gene>
<proteinExistence type="predicted"/>
<protein>
    <submittedName>
        <fullName evidence="1">Uncharacterized protein</fullName>
    </submittedName>
</protein>
<dbReference type="AlphaFoldDB" id="A0A432ZZT1"/>
<dbReference type="Proteomes" id="UP000268093">
    <property type="component" value="Unassembled WGS sequence"/>
</dbReference>
<organism evidence="1 2">
    <name type="scientific">Jimgerdemannia flammicorona</name>
    <dbReference type="NCBI Taxonomy" id="994334"/>
    <lineage>
        <taxon>Eukaryota</taxon>
        <taxon>Fungi</taxon>
        <taxon>Fungi incertae sedis</taxon>
        <taxon>Mucoromycota</taxon>
        <taxon>Mucoromycotina</taxon>
        <taxon>Endogonomycetes</taxon>
        <taxon>Endogonales</taxon>
        <taxon>Endogonaceae</taxon>
        <taxon>Jimgerdemannia</taxon>
    </lineage>
</organism>
<reference evidence="1 2" key="1">
    <citation type="journal article" date="2018" name="New Phytol.">
        <title>Phylogenomics of Endogonaceae and evolution of mycorrhizas within Mucoromycota.</title>
        <authorList>
            <person name="Chang Y."/>
            <person name="Desiro A."/>
            <person name="Na H."/>
            <person name="Sandor L."/>
            <person name="Lipzen A."/>
            <person name="Clum A."/>
            <person name="Barry K."/>
            <person name="Grigoriev I.V."/>
            <person name="Martin F.M."/>
            <person name="Stajich J.E."/>
            <person name="Smith M.E."/>
            <person name="Bonito G."/>
            <person name="Spatafora J.W."/>
        </authorList>
    </citation>
    <scope>NUCLEOTIDE SEQUENCE [LARGE SCALE GENOMIC DNA]</scope>
    <source>
        <strain evidence="1 2">GMNB39</strain>
    </source>
</reference>
<name>A0A432ZZT1_9FUNG</name>